<proteinExistence type="predicted"/>
<dbReference type="Proteomes" id="UP000273326">
    <property type="component" value="Chromosome"/>
</dbReference>
<organism evidence="2 3">
    <name type="scientific">Jeotgalibaca ciconiae</name>
    <dbReference type="NCBI Taxonomy" id="2496265"/>
    <lineage>
        <taxon>Bacteria</taxon>
        <taxon>Bacillati</taxon>
        <taxon>Bacillota</taxon>
        <taxon>Bacilli</taxon>
        <taxon>Lactobacillales</taxon>
        <taxon>Carnobacteriaceae</taxon>
        <taxon>Jeotgalibaca</taxon>
    </lineage>
</organism>
<dbReference type="Pfam" id="PF00583">
    <property type="entry name" value="Acetyltransf_1"/>
    <property type="match status" value="1"/>
</dbReference>
<dbReference type="KEGG" id="jeh:EJN90_09775"/>
<evidence type="ECO:0000313" key="3">
    <source>
        <dbReference type="Proteomes" id="UP000273326"/>
    </source>
</evidence>
<dbReference type="EMBL" id="CP034465">
    <property type="protein sequence ID" value="AZP04904.1"/>
    <property type="molecule type" value="Genomic_DNA"/>
</dbReference>
<dbReference type="InterPro" id="IPR000182">
    <property type="entry name" value="GNAT_dom"/>
</dbReference>
<reference evidence="3" key="1">
    <citation type="submission" date="2018-12" db="EMBL/GenBank/DDBJ databases">
        <title>Complete genome sequencing of Jeotgalibaca sp. H21T32.</title>
        <authorList>
            <person name="Bae J.-W."/>
            <person name="Lee S.-Y."/>
        </authorList>
    </citation>
    <scope>NUCLEOTIDE SEQUENCE [LARGE SCALE GENOMIC DNA]</scope>
    <source>
        <strain evidence="3">H21T32</strain>
    </source>
</reference>
<dbReference type="PANTHER" id="PTHR43072">
    <property type="entry name" value="N-ACETYLTRANSFERASE"/>
    <property type="match status" value="1"/>
</dbReference>
<keyword evidence="2" id="KW-0808">Transferase</keyword>
<dbReference type="OrthoDB" id="9775804at2"/>
<evidence type="ECO:0000259" key="1">
    <source>
        <dbReference type="PROSITE" id="PS51186"/>
    </source>
</evidence>
<sequence>MNRNFLEVEMTIYIKQIDEIMLESIFEELIELKNYSSSLHFNNANEINNYNRVKTKELFQYIPQYKAFLFGAFEEEKLIGFIWGYPRTFFNEERIFINSLVVSKSYQNRGIGKKLIEKIKLFAKDTLNYQALDLTVIPTNDKAIKLYENLGFKSERIQMRLEL</sequence>
<dbReference type="GO" id="GO:0016747">
    <property type="term" value="F:acyltransferase activity, transferring groups other than amino-acyl groups"/>
    <property type="evidence" value="ECO:0007669"/>
    <property type="project" value="InterPro"/>
</dbReference>
<dbReference type="Gene3D" id="3.40.630.30">
    <property type="match status" value="1"/>
</dbReference>
<keyword evidence="3" id="KW-1185">Reference proteome</keyword>
<protein>
    <submittedName>
        <fullName evidence="2">GNAT family N-acetyltransferase</fullName>
    </submittedName>
</protein>
<feature type="domain" description="N-acetyltransferase" evidence="1">
    <location>
        <begin position="30"/>
        <end position="163"/>
    </location>
</feature>
<dbReference type="InterPro" id="IPR016181">
    <property type="entry name" value="Acyl_CoA_acyltransferase"/>
</dbReference>
<name>A0A3S9HC34_9LACT</name>
<evidence type="ECO:0000313" key="2">
    <source>
        <dbReference type="EMBL" id="AZP04904.1"/>
    </source>
</evidence>
<accession>A0A3S9HC34</accession>
<dbReference type="AlphaFoldDB" id="A0A3S9HC34"/>
<dbReference type="SUPFAM" id="SSF55729">
    <property type="entry name" value="Acyl-CoA N-acyltransferases (Nat)"/>
    <property type="match status" value="1"/>
</dbReference>
<dbReference type="CDD" id="cd04301">
    <property type="entry name" value="NAT_SF"/>
    <property type="match status" value="1"/>
</dbReference>
<gene>
    <name evidence="2" type="ORF">EJN90_09775</name>
</gene>
<dbReference type="PROSITE" id="PS51186">
    <property type="entry name" value="GNAT"/>
    <property type="match status" value="1"/>
</dbReference>